<feature type="domain" description="Thioredoxin-like fold" evidence="2">
    <location>
        <begin position="32"/>
        <end position="119"/>
    </location>
</feature>
<dbReference type="EMBL" id="JACOOI010000004">
    <property type="protein sequence ID" value="MBC5642308.1"/>
    <property type="molecule type" value="Genomic_DNA"/>
</dbReference>
<comment type="caution">
    <text evidence="3">The sequence shown here is derived from an EMBL/GenBank/DDBJ whole genome shotgun (WGS) entry which is preliminary data.</text>
</comment>
<evidence type="ECO:0000313" key="4">
    <source>
        <dbReference type="Proteomes" id="UP000644010"/>
    </source>
</evidence>
<dbReference type="RefSeq" id="WP_186958578.1">
    <property type="nucleotide sequence ID" value="NZ_JACOOI010000004.1"/>
</dbReference>
<accession>A0ABR7DY04</accession>
<evidence type="ECO:0000256" key="1">
    <source>
        <dbReference type="SAM" id="SignalP"/>
    </source>
</evidence>
<proteinExistence type="predicted"/>
<dbReference type="InterPro" id="IPR012336">
    <property type="entry name" value="Thioredoxin-like_fold"/>
</dbReference>
<dbReference type="Proteomes" id="UP000644010">
    <property type="component" value="Unassembled WGS sequence"/>
</dbReference>
<feature type="chain" id="PRO_5047014131" description="Thioredoxin-like fold domain-containing protein" evidence="1">
    <location>
        <begin position="22"/>
        <end position="147"/>
    </location>
</feature>
<dbReference type="SUPFAM" id="SSF52833">
    <property type="entry name" value="Thioredoxin-like"/>
    <property type="match status" value="1"/>
</dbReference>
<dbReference type="PROSITE" id="PS51257">
    <property type="entry name" value="PROKAR_LIPOPROTEIN"/>
    <property type="match status" value="1"/>
</dbReference>
<dbReference type="Gene3D" id="3.40.30.10">
    <property type="entry name" value="Glutaredoxin"/>
    <property type="match status" value="1"/>
</dbReference>
<keyword evidence="1" id="KW-0732">Signal</keyword>
<organism evidence="3 4">
    <name type="scientific">Parabacteroides segnis</name>
    <dbReference type="NCBI Taxonomy" id="2763058"/>
    <lineage>
        <taxon>Bacteria</taxon>
        <taxon>Pseudomonadati</taxon>
        <taxon>Bacteroidota</taxon>
        <taxon>Bacteroidia</taxon>
        <taxon>Bacteroidales</taxon>
        <taxon>Tannerellaceae</taxon>
        <taxon>Parabacteroides</taxon>
    </lineage>
</organism>
<feature type="signal peptide" evidence="1">
    <location>
        <begin position="1"/>
        <end position="21"/>
    </location>
</feature>
<name>A0ABR7DY04_9BACT</name>
<sequence>MKRLNSTLLLLAFLTASGCSGQGGKQQTSQVSGSYTVLFFNNPDCQECEHMKEVLSRLTVPGVRIVAIYPDEDVELWKKAAYPKGWVNGYIGQKSGEQQSYDLRAIPCLYLLDKDKKIIQFTPHKGFHFDNLPTDSEFSPNNENKKE</sequence>
<gene>
    <name evidence="3" type="ORF">H8S77_05350</name>
</gene>
<dbReference type="Pfam" id="PF13098">
    <property type="entry name" value="Thioredoxin_2"/>
    <property type="match status" value="1"/>
</dbReference>
<evidence type="ECO:0000313" key="3">
    <source>
        <dbReference type="EMBL" id="MBC5642308.1"/>
    </source>
</evidence>
<protein>
    <recommendedName>
        <fullName evidence="2">Thioredoxin-like fold domain-containing protein</fullName>
    </recommendedName>
</protein>
<keyword evidence="4" id="KW-1185">Reference proteome</keyword>
<dbReference type="InterPro" id="IPR036249">
    <property type="entry name" value="Thioredoxin-like_sf"/>
</dbReference>
<evidence type="ECO:0000259" key="2">
    <source>
        <dbReference type="Pfam" id="PF13098"/>
    </source>
</evidence>
<reference evidence="3 4" key="1">
    <citation type="submission" date="2020-08" db="EMBL/GenBank/DDBJ databases">
        <title>Genome public.</title>
        <authorList>
            <person name="Liu C."/>
            <person name="Sun Q."/>
        </authorList>
    </citation>
    <scope>NUCLEOTIDE SEQUENCE [LARGE SCALE GENOMIC DNA]</scope>
    <source>
        <strain evidence="3 4">BX2</strain>
    </source>
</reference>